<dbReference type="EMBL" id="FNNZ01000027">
    <property type="protein sequence ID" value="SDX45486.1"/>
    <property type="molecule type" value="Genomic_DNA"/>
</dbReference>
<dbReference type="InterPro" id="IPR049311">
    <property type="entry name" value="GIY_YIG_cat"/>
</dbReference>
<name>A0A1H3BUM2_THIRO</name>
<sequence length="207" mass="23187">MTLPREFLAPARFWSRTEVLASPSPVPREPGVYAWYFRDIPPGVPTADCHRCRNLTLLYIGIAPKAPPTNGARPSTQRLVDRVRYHYRGNAEGSTLRLTLGCLLSETLGIELRRVGSGKRMTFADGEMTLSGWMAENAFVTWVVDPAPWVLEERLISGLSLPLNLDMNRGHLFYPTLRALRKCAKREASARSVANPEGDEHPECQVK</sequence>
<proteinExistence type="predicted"/>
<dbReference type="OrthoDB" id="7593365at2"/>
<organism evidence="2 3">
    <name type="scientific">Thiocapsa roseopersicina</name>
    <dbReference type="NCBI Taxonomy" id="1058"/>
    <lineage>
        <taxon>Bacteria</taxon>
        <taxon>Pseudomonadati</taxon>
        <taxon>Pseudomonadota</taxon>
        <taxon>Gammaproteobacteria</taxon>
        <taxon>Chromatiales</taxon>
        <taxon>Chromatiaceae</taxon>
        <taxon>Thiocapsa</taxon>
    </lineage>
</organism>
<dbReference type="AlphaFoldDB" id="A0A1H3BUM2"/>
<reference evidence="3" key="1">
    <citation type="submission" date="2016-10" db="EMBL/GenBank/DDBJ databases">
        <authorList>
            <person name="Varghese N."/>
            <person name="Submissions S."/>
        </authorList>
    </citation>
    <scope>NUCLEOTIDE SEQUENCE [LARGE SCALE GENOMIC DNA]</scope>
    <source>
        <strain evidence="3">DSM 217</strain>
    </source>
</reference>
<dbReference type="Proteomes" id="UP000198816">
    <property type="component" value="Unassembled WGS sequence"/>
</dbReference>
<accession>A0A1H3BUM2</accession>
<evidence type="ECO:0000259" key="1">
    <source>
        <dbReference type="Pfam" id="PF20815"/>
    </source>
</evidence>
<evidence type="ECO:0000313" key="3">
    <source>
        <dbReference type="Proteomes" id="UP000198816"/>
    </source>
</evidence>
<feature type="domain" description="GIY-YIG catalytic" evidence="1">
    <location>
        <begin position="31"/>
        <end position="182"/>
    </location>
</feature>
<dbReference type="Pfam" id="PF20815">
    <property type="entry name" value="GIY_YIG_2"/>
    <property type="match status" value="1"/>
</dbReference>
<keyword evidence="3" id="KW-1185">Reference proteome</keyword>
<evidence type="ECO:0000313" key="2">
    <source>
        <dbReference type="EMBL" id="SDX45486.1"/>
    </source>
</evidence>
<gene>
    <name evidence="2" type="ORF">SAMN05421783_12722</name>
</gene>
<protein>
    <recommendedName>
        <fullName evidence="1">GIY-YIG catalytic domain-containing protein</fullName>
    </recommendedName>
</protein>
<dbReference type="RefSeq" id="WP_093036937.1">
    <property type="nucleotide sequence ID" value="NZ_FNNZ01000027.1"/>
</dbReference>
<dbReference type="STRING" id="1058.SAMN05421783_12722"/>